<feature type="compositionally biased region" description="Low complexity" evidence="1">
    <location>
        <begin position="228"/>
        <end position="245"/>
    </location>
</feature>
<feature type="region of interest" description="Disordered" evidence="1">
    <location>
        <begin position="214"/>
        <end position="245"/>
    </location>
</feature>
<comment type="caution">
    <text evidence="2">The sequence shown here is derived from an EMBL/GenBank/DDBJ whole genome shotgun (WGS) entry which is preliminary data.</text>
</comment>
<evidence type="ECO:0000256" key="1">
    <source>
        <dbReference type="SAM" id="MobiDB-lite"/>
    </source>
</evidence>
<accession>A0A9P6H9A4</accession>
<gene>
    <name evidence="2" type="ORF">BJ322DRAFT_1159175</name>
</gene>
<evidence type="ECO:0000313" key="2">
    <source>
        <dbReference type="EMBL" id="KAF9782105.1"/>
    </source>
</evidence>
<keyword evidence="3" id="KW-1185">Reference proteome</keyword>
<dbReference type="AlphaFoldDB" id="A0A9P6H9A4"/>
<dbReference type="EMBL" id="WIUZ02000012">
    <property type="protein sequence ID" value="KAF9782105.1"/>
    <property type="molecule type" value="Genomic_DNA"/>
</dbReference>
<name>A0A9P6H9A4_9AGAM</name>
<proteinExistence type="predicted"/>
<dbReference type="Proteomes" id="UP000736335">
    <property type="component" value="Unassembled WGS sequence"/>
</dbReference>
<sequence length="245" mass="27046">MMDSKYQSLVSISTNPSTLARGQHSRQLPNHNRYAGLENTSPMETNDQSNQQSSKKKRADTNPDEHGSSHQSCSPSLYLSQSPIPNQLGLMFPPTSTPPAYGTPSNTPVPHNPSGIRGRNTMLHRIITSTLIRRDTIPPPNQLASNSLTDSAPPNDHLQQEESDIVNSWKFKIPGIKGLVYPHDTSYSEDLAGQIAECMEQAISLHLGCTPHCHRPHSHRGLRKQETQQLPPLVLPPIQNIQGKP</sequence>
<organism evidence="2 3">
    <name type="scientific">Thelephora terrestris</name>
    <dbReference type="NCBI Taxonomy" id="56493"/>
    <lineage>
        <taxon>Eukaryota</taxon>
        <taxon>Fungi</taxon>
        <taxon>Dikarya</taxon>
        <taxon>Basidiomycota</taxon>
        <taxon>Agaricomycotina</taxon>
        <taxon>Agaricomycetes</taxon>
        <taxon>Thelephorales</taxon>
        <taxon>Thelephoraceae</taxon>
        <taxon>Thelephora</taxon>
    </lineage>
</organism>
<protein>
    <submittedName>
        <fullName evidence="2">Uncharacterized protein</fullName>
    </submittedName>
</protein>
<feature type="compositionally biased region" description="Polar residues" evidence="1">
    <location>
        <begin position="142"/>
        <end position="152"/>
    </location>
</feature>
<reference evidence="2" key="1">
    <citation type="journal article" date="2020" name="Nat. Commun.">
        <title>Large-scale genome sequencing of mycorrhizal fungi provides insights into the early evolution of symbiotic traits.</title>
        <authorList>
            <person name="Miyauchi S."/>
            <person name="Kiss E."/>
            <person name="Kuo A."/>
            <person name="Drula E."/>
            <person name="Kohler A."/>
            <person name="Sanchez-Garcia M."/>
            <person name="Morin E."/>
            <person name="Andreopoulos B."/>
            <person name="Barry K.W."/>
            <person name="Bonito G."/>
            <person name="Buee M."/>
            <person name="Carver A."/>
            <person name="Chen C."/>
            <person name="Cichocki N."/>
            <person name="Clum A."/>
            <person name="Culley D."/>
            <person name="Crous P.W."/>
            <person name="Fauchery L."/>
            <person name="Girlanda M."/>
            <person name="Hayes R.D."/>
            <person name="Keri Z."/>
            <person name="LaButti K."/>
            <person name="Lipzen A."/>
            <person name="Lombard V."/>
            <person name="Magnuson J."/>
            <person name="Maillard F."/>
            <person name="Murat C."/>
            <person name="Nolan M."/>
            <person name="Ohm R.A."/>
            <person name="Pangilinan J."/>
            <person name="Pereira M.F."/>
            <person name="Perotto S."/>
            <person name="Peter M."/>
            <person name="Pfister S."/>
            <person name="Riley R."/>
            <person name="Sitrit Y."/>
            <person name="Stielow J.B."/>
            <person name="Szollosi G."/>
            <person name="Zifcakova L."/>
            <person name="Stursova M."/>
            <person name="Spatafora J.W."/>
            <person name="Tedersoo L."/>
            <person name="Vaario L.M."/>
            <person name="Yamada A."/>
            <person name="Yan M."/>
            <person name="Wang P."/>
            <person name="Xu J."/>
            <person name="Bruns T."/>
            <person name="Baldrian P."/>
            <person name="Vilgalys R."/>
            <person name="Dunand C."/>
            <person name="Henrissat B."/>
            <person name="Grigoriev I.V."/>
            <person name="Hibbett D."/>
            <person name="Nagy L.G."/>
            <person name="Martin F.M."/>
        </authorList>
    </citation>
    <scope>NUCLEOTIDE SEQUENCE</scope>
    <source>
        <strain evidence="2">UH-Tt-Lm1</strain>
    </source>
</reference>
<feature type="compositionally biased region" description="Basic and acidic residues" evidence="1">
    <location>
        <begin position="59"/>
        <end position="68"/>
    </location>
</feature>
<feature type="compositionally biased region" description="Polar residues" evidence="1">
    <location>
        <begin position="38"/>
        <end position="53"/>
    </location>
</feature>
<evidence type="ECO:0000313" key="3">
    <source>
        <dbReference type="Proteomes" id="UP000736335"/>
    </source>
</evidence>
<feature type="region of interest" description="Disordered" evidence="1">
    <location>
        <begin position="1"/>
        <end position="162"/>
    </location>
</feature>
<feature type="compositionally biased region" description="Polar residues" evidence="1">
    <location>
        <begin position="69"/>
        <end position="85"/>
    </location>
</feature>
<feature type="compositionally biased region" description="Polar residues" evidence="1">
    <location>
        <begin position="1"/>
        <end position="30"/>
    </location>
</feature>
<reference evidence="2" key="2">
    <citation type="submission" date="2020-11" db="EMBL/GenBank/DDBJ databases">
        <authorList>
            <consortium name="DOE Joint Genome Institute"/>
            <person name="Kuo A."/>
            <person name="Miyauchi S."/>
            <person name="Kiss E."/>
            <person name="Drula E."/>
            <person name="Kohler A."/>
            <person name="Sanchez-Garcia M."/>
            <person name="Andreopoulos B."/>
            <person name="Barry K.W."/>
            <person name="Bonito G."/>
            <person name="Buee M."/>
            <person name="Carver A."/>
            <person name="Chen C."/>
            <person name="Cichocki N."/>
            <person name="Clum A."/>
            <person name="Culley D."/>
            <person name="Crous P.W."/>
            <person name="Fauchery L."/>
            <person name="Girlanda M."/>
            <person name="Hayes R."/>
            <person name="Keri Z."/>
            <person name="Labutti K."/>
            <person name="Lipzen A."/>
            <person name="Lombard V."/>
            <person name="Magnuson J."/>
            <person name="Maillard F."/>
            <person name="Morin E."/>
            <person name="Murat C."/>
            <person name="Nolan M."/>
            <person name="Ohm R."/>
            <person name="Pangilinan J."/>
            <person name="Pereira M."/>
            <person name="Perotto S."/>
            <person name="Peter M."/>
            <person name="Riley R."/>
            <person name="Sitrit Y."/>
            <person name="Stielow B."/>
            <person name="Szollosi G."/>
            <person name="Zifcakova L."/>
            <person name="Stursova M."/>
            <person name="Spatafora J.W."/>
            <person name="Tedersoo L."/>
            <person name="Vaario L.-M."/>
            <person name="Yamada A."/>
            <person name="Yan M."/>
            <person name="Wang P."/>
            <person name="Xu J."/>
            <person name="Bruns T."/>
            <person name="Baldrian P."/>
            <person name="Vilgalys R."/>
            <person name="Henrissat B."/>
            <person name="Grigoriev I.V."/>
            <person name="Hibbett D."/>
            <person name="Nagy L.G."/>
            <person name="Martin F.M."/>
        </authorList>
    </citation>
    <scope>NUCLEOTIDE SEQUENCE</scope>
    <source>
        <strain evidence="2">UH-Tt-Lm1</strain>
    </source>
</reference>